<dbReference type="OrthoDB" id="3763356at2759"/>
<organism evidence="1 2">
    <name type="scientific">Clohesyomyces aquaticus</name>
    <dbReference type="NCBI Taxonomy" id="1231657"/>
    <lineage>
        <taxon>Eukaryota</taxon>
        <taxon>Fungi</taxon>
        <taxon>Dikarya</taxon>
        <taxon>Ascomycota</taxon>
        <taxon>Pezizomycotina</taxon>
        <taxon>Dothideomycetes</taxon>
        <taxon>Pleosporomycetidae</taxon>
        <taxon>Pleosporales</taxon>
        <taxon>Lindgomycetaceae</taxon>
        <taxon>Clohesyomyces</taxon>
    </lineage>
</organism>
<proteinExistence type="predicted"/>
<dbReference type="Proteomes" id="UP000193144">
    <property type="component" value="Unassembled WGS sequence"/>
</dbReference>
<evidence type="ECO:0000313" key="1">
    <source>
        <dbReference type="EMBL" id="ORY01284.1"/>
    </source>
</evidence>
<gene>
    <name evidence="1" type="ORF">BCR34DRAFT_575023</name>
</gene>
<dbReference type="AlphaFoldDB" id="A0A1Y1YTX4"/>
<sequence>MSPSSSHHSLENVDSHSPFLAVVQVQRVMFTTVLQPALEWYLISQSYCRRKSAHDEHHRKRFTSDDEYEVITACKQLETELMSFGIIGLQLFP</sequence>
<reference evidence="1 2" key="1">
    <citation type="submission" date="2016-07" db="EMBL/GenBank/DDBJ databases">
        <title>Pervasive Adenine N6-methylation of Active Genes in Fungi.</title>
        <authorList>
            <consortium name="DOE Joint Genome Institute"/>
            <person name="Mondo S.J."/>
            <person name="Dannebaum R.O."/>
            <person name="Kuo R.C."/>
            <person name="Labutti K."/>
            <person name="Haridas S."/>
            <person name="Kuo A."/>
            <person name="Salamov A."/>
            <person name="Ahrendt S.R."/>
            <person name="Lipzen A."/>
            <person name="Sullivan W."/>
            <person name="Andreopoulos W.B."/>
            <person name="Clum A."/>
            <person name="Lindquist E."/>
            <person name="Daum C."/>
            <person name="Ramamoorthy G.K."/>
            <person name="Gryganskyi A."/>
            <person name="Culley D."/>
            <person name="Magnuson J.K."/>
            <person name="James T.Y."/>
            <person name="O'Malley M.A."/>
            <person name="Stajich J.E."/>
            <person name="Spatafora J.W."/>
            <person name="Visel A."/>
            <person name="Grigoriev I.V."/>
        </authorList>
    </citation>
    <scope>NUCLEOTIDE SEQUENCE [LARGE SCALE GENOMIC DNA]</scope>
    <source>
        <strain evidence="1 2">CBS 115471</strain>
    </source>
</reference>
<comment type="caution">
    <text evidence="1">The sequence shown here is derived from an EMBL/GenBank/DDBJ whole genome shotgun (WGS) entry which is preliminary data.</text>
</comment>
<evidence type="ECO:0000313" key="2">
    <source>
        <dbReference type="Proteomes" id="UP000193144"/>
    </source>
</evidence>
<protein>
    <submittedName>
        <fullName evidence="1">Uncharacterized protein</fullName>
    </submittedName>
</protein>
<dbReference type="STRING" id="1231657.A0A1Y1YTX4"/>
<name>A0A1Y1YTX4_9PLEO</name>
<dbReference type="EMBL" id="MCFA01000172">
    <property type="protein sequence ID" value="ORY01284.1"/>
    <property type="molecule type" value="Genomic_DNA"/>
</dbReference>
<keyword evidence="2" id="KW-1185">Reference proteome</keyword>
<accession>A0A1Y1YTX4</accession>